<keyword evidence="3 6" id="KW-0687">Ribonucleoprotein</keyword>
<accession>A0A0C2JSR9</accession>
<comment type="caution">
    <text evidence="7">The sequence shown here is derived from an EMBL/GenBank/DDBJ whole genome shotgun (WGS) entry which is preliminary data.</text>
</comment>
<dbReference type="Proteomes" id="UP000031668">
    <property type="component" value="Unassembled WGS sequence"/>
</dbReference>
<dbReference type="GO" id="GO:0022625">
    <property type="term" value="C:cytosolic large ribosomal subunit"/>
    <property type="evidence" value="ECO:0007669"/>
    <property type="project" value="TreeGrafter"/>
</dbReference>
<dbReference type="CDD" id="cd00336">
    <property type="entry name" value="Ribosomal_L22"/>
    <property type="match status" value="1"/>
</dbReference>
<organism evidence="7 8">
    <name type="scientific">Thelohanellus kitauei</name>
    <name type="common">Myxosporean</name>
    <dbReference type="NCBI Taxonomy" id="669202"/>
    <lineage>
        <taxon>Eukaryota</taxon>
        <taxon>Metazoa</taxon>
        <taxon>Cnidaria</taxon>
        <taxon>Myxozoa</taxon>
        <taxon>Myxosporea</taxon>
        <taxon>Bivalvulida</taxon>
        <taxon>Platysporina</taxon>
        <taxon>Myxobolidae</taxon>
        <taxon>Thelohanellus</taxon>
    </lineage>
</organism>
<dbReference type="PANTHER" id="PTHR11593:SF10">
    <property type="entry name" value="60S RIBOSOMAL PROTEIN L17"/>
    <property type="match status" value="1"/>
</dbReference>
<keyword evidence="2 6" id="KW-0689">Ribosomal protein</keyword>
<gene>
    <name evidence="7" type="ORF">RF11_07058</name>
</gene>
<dbReference type="PANTHER" id="PTHR11593">
    <property type="entry name" value="60S RIBOSOMAL PROTEIN L17"/>
    <property type="match status" value="1"/>
</dbReference>
<dbReference type="GO" id="GO:0003735">
    <property type="term" value="F:structural constituent of ribosome"/>
    <property type="evidence" value="ECO:0007669"/>
    <property type="project" value="InterPro"/>
</dbReference>
<evidence type="ECO:0000256" key="6">
    <source>
        <dbReference type="RuleBase" id="RU004005"/>
    </source>
</evidence>
<dbReference type="OrthoDB" id="10254664at2759"/>
<dbReference type="InterPro" id="IPR036394">
    <property type="entry name" value="Ribosomal_uL22_sf"/>
</dbReference>
<dbReference type="Gene3D" id="3.90.470.10">
    <property type="entry name" value="Ribosomal protein L22/L17"/>
    <property type="match status" value="1"/>
</dbReference>
<evidence type="ECO:0000256" key="2">
    <source>
        <dbReference type="ARBA" id="ARBA00022980"/>
    </source>
</evidence>
<evidence type="ECO:0000256" key="1">
    <source>
        <dbReference type="ARBA" id="ARBA00009451"/>
    </source>
</evidence>
<dbReference type="NCBIfam" id="TIGR01038">
    <property type="entry name" value="uL22_arch_euk"/>
    <property type="match status" value="1"/>
</dbReference>
<evidence type="ECO:0000256" key="5">
    <source>
        <dbReference type="ARBA" id="ARBA00035325"/>
    </source>
</evidence>
<dbReference type="Pfam" id="PF00237">
    <property type="entry name" value="Ribosomal_L22"/>
    <property type="match status" value="1"/>
</dbReference>
<sequence>MTNYSRKPTDPSKTCYASGANLRVHFKNTRETAQAIKGMHLKRAVDYLHRVVEKKDIIPFRRYRGGVGRKSLCKKYKCSQGRFPEKSCRFILNLLKNAENNADVKGLDVDRLFISHIQVNHAPTIRRRTYRAHGRITNTRVTLVILNCSVLKKKR</sequence>
<keyword evidence="8" id="KW-1185">Reference proteome</keyword>
<reference evidence="7 8" key="1">
    <citation type="journal article" date="2014" name="Genome Biol. Evol.">
        <title>The genome of the myxosporean Thelohanellus kitauei shows adaptations to nutrient acquisition within its fish host.</title>
        <authorList>
            <person name="Yang Y."/>
            <person name="Xiong J."/>
            <person name="Zhou Z."/>
            <person name="Huo F."/>
            <person name="Miao W."/>
            <person name="Ran C."/>
            <person name="Liu Y."/>
            <person name="Zhang J."/>
            <person name="Feng J."/>
            <person name="Wang M."/>
            <person name="Wang M."/>
            <person name="Wang L."/>
            <person name="Yao B."/>
        </authorList>
    </citation>
    <scope>NUCLEOTIDE SEQUENCE [LARGE SCALE GENOMIC DNA]</scope>
    <source>
        <strain evidence="7">Wuqing</strain>
    </source>
</reference>
<proteinExistence type="inferred from homology"/>
<dbReference type="OMA" id="MKMVRYS"/>
<evidence type="ECO:0000256" key="4">
    <source>
        <dbReference type="ARBA" id="ARBA00035207"/>
    </source>
</evidence>
<dbReference type="AlphaFoldDB" id="A0A0C2JSR9"/>
<evidence type="ECO:0000313" key="7">
    <source>
        <dbReference type="EMBL" id="KII72468.1"/>
    </source>
</evidence>
<comment type="similarity">
    <text evidence="1 6">Belongs to the universal ribosomal protein uL22 family.</text>
</comment>
<name>A0A0C2JSR9_THEKT</name>
<dbReference type="SUPFAM" id="SSF54843">
    <property type="entry name" value="Ribosomal protein L22"/>
    <property type="match status" value="1"/>
</dbReference>
<dbReference type="InterPro" id="IPR001063">
    <property type="entry name" value="Ribosomal_uL22"/>
</dbReference>
<dbReference type="InterPro" id="IPR005721">
    <property type="entry name" value="Ribosomal_uL22_euk/arc"/>
</dbReference>
<dbReference type="EMBL" id="JWZT01001204">
    <property type="protein sequence ID" value="KII72468.1"/>
    <property type="molecule type" value="Genomic_DNA"/>
</dbReference>
<evidence type="ECO:0000313" key="8">
    <source>
        <dbReference type="Proteomes" id="UP000031668"/>
    </source>
</evidence>
<protein>
    <recommendedName>
        <fullName evidence="4">Large ribosomal subunit protein uL22</fullName>
    </recommendedName>
    <alternativeName>
        <fullName evidence="5">60S ribosomal protein L17</fullName>
    </alternativeName>
</protein>
<dbReference type="GO" id="GO:0002181">
    <property type="term" value="P:cytoplasmic translation"/>
    <property type="evidence" value="ECO:0007669"/>
    <property type="project" value="TreeGrafter"/>
</dbReference>
<evidence type="ECO:0000256" key="3">
    <source>
        <dbReference type="ARBA" id="ARBA00023274"/>
    </source>
</evidence>